<dbReference type="Proteomes" id="UP000182977">
    <property type="component" value="Chromosome I"/>
</dbReference>
<evidence type="ECO:0000313" key="4">
    <source>
        <dbReference type="Proteomes" id="UP000182977"/>
    </source>
</evidence>
<feature type="domain" description="CD-NTase-associated protein 15" evidence="2">
    <location>
        <begin position="69"/>
        <end position="190"/>
    </location>
</feature>
<name>A0A1H2GB37_9ACTN</name>
<dbReference type="Pfam" id="PF18153">
    <property type="entry name" value="Cap15_CD_rec"/>
    <property type="match status" value="1"/>
</dbReference>
<sequence length="219" mass="24669">MRRPAFVVRLALIGAGAVYSVLLYVSGLELDSWTVRLLALLPLLGAGLLTLWDMYLWKLPGVQRLTRRPRIDGLWEVTLKPTDESHIPPEGNRGPLRAYLVVSQSFWTAHVRQVTAESSSRSRAFFWERDGVADVDTLAFVYANEPRSGVEHRSRMHLGTCRIDVVNLKPTDMSGVYFTDRYTKGDMELRLIDRSRGHATFQAAEKHAAASLASSRSDR</sequence>
<keyword evidence="1" id="KW-1133">Transmembrane helix</keyword>
<dbReference type="AlphaFoldDB" id="A0A1H2GB37"/>
<evidence type="ECO:0000256" key="1">
    <source>
        <dbReference type="SAM" id="Phobius"/>
    </source>
</evidence>
<keyword evidence="1" id="KW-0472">Membrane</keyword>
<evidence type="ECO:0000259" key="2">
    <source>
        <dbReference type="Pfam" id="PF18153"/>
    </source>
</evidence>
<dbReference type="STRING" id="419479.SAMN04488563_0395"/>
<reference evidence="4" key="1">
    <citation type="submission" date="2016-10" db="EMBL/GenBank/DDBJ databases">
        <authorList>
            <person name="Varghese N."/>
            <person name="Submissions S."/>
        </authorList>
    </citation>
    <scope>NUCLEOTIDE SEQUENCE [LARGE SCALE GENOMIC DNA]</scope>
    <source>
        <strain evidence="4">DSM 45079</strain>
    </source>
</reference>
<feature type="transmembrane region" description="Helical" evidence="1">
    <location>
        <begin position="7"/>
        <end position="25"/>
    </location>
</feature>
<organism evidence="3 4">
    <name type="scientific">Jiangella alkaliphila</name>
    <dbReference type="NCBI Taxonomy" id="419479"/>
    <lineage>
        <taxon>Bacteria</taxon>
        <taxon>Bacillati</taxon>
        <taxon>Actinomycetota</taxon>
        <taxon>Actinomycetes</taxon>
        <taxon>Jiangellales</taxon>
        <taxon>Jiangellaceae</taxon>
        <taxon>Jiangella</taxon>
    </lineage>
</organism>
<protein>
    <recommendedName>
        <fullName evidence="2">CD-NTase-associated protein 15 domain-containing protein</fullName>
    </recommendedName>
</protein>
<dbReference type="EMBL" id="LT629791">
    <property type="protein sequence ID" value="SDU16711.1"/>
    <property type="molecule type" value="Genomic_DNA"/>
</dbReference>
<proteinExistence type="predicted"/>
<gene>
    <name evidence="3" type="ORF">SAMN04488563_0395</name>
</gene>
<dbReference type="InterPro" id="IPR041208">
    <property type="entry name" value="Cap15"/>
</dbReference>
<keyword evidence="1" id="KW-0812">Transmembrane</keyword>
<dbReference type="OrthoDB" id="3828223at2"/>
<dbReference type="RefSeq" id="WP_046766656.1">
    <property type="nucleotide sequence ID" value="NZ_KQ061219.1"/>
</dbReference>
<accession>A0A1H2GB37</accession>
<evidence type="ECO:0000313" key="3">
    <source>
        <dbReference type="EMBL" id="SDU16711.1"/>
    </source>
</evidence>
<keyword evidence="4" id="KW-1185">Reference proteome</keyword>
<feature type="transmembrane region" description="Helical" evidence="1">
    <location>
        <begin position="37"/>
        <end position="57"/>
    </location>
</feature>